<accession>A0A0G0NDA4</accession>
<evidence type="ECO:0000313" key="1">
    <source>
        <dbReference type="EMBL" id="KKR14099.1"/>
    </source>
</evidence>
<dbReference type="Gene3D" id="1.10.1270.10">
    <property type="entry name" value="TrpR-like"/>
    <property type="match status" value="1"/>
</dbReference>
<dbReference type="InterPro" id="IPR000831">
    <property type="entry name" value="Trp_repress"/>
</dbReference>
<sequence length="116" mass="13446">MRTSDKKLNPSLKKEIEAVFVQTITDLRDIGETETFLTDFFNESEHEAFAKRLAIAYWLKKGRSYANIKDNLKVSSATIATIQSMMDKPGFKLALKKIEAEEWANQWAERIKKFIK</sequence>
<dbReference type="InterPro" id="IPR010921">
    <property type="entry name" value="Trp_repressor/repl_initiator"/>
</dbReference>
<dbReference type="GO" id="GO:0003700">
    <property type="term" value="F:DNA-binding transcription factor activity"/>
    <property type="evidence" value="ECO:0007669"/>
    <property type="project" value="InterPro"/>
</dbReference>
<evidence type="ECO:0000313" key="2">
    <source>
        <dbReference type="Proteomes" id="UP000034690"/>
    </source>
</evidence>
<proteinExistence type="predicted"/>
<gene>
    <name evidence="1" type="ORF">UT40_C0005G0028</name>
</gene>
<dbReference type="Proteomes" id="UP000034690">
    <property type="component" value="Unassembled WGS sequence"/>
</dbReference>
<dbReference type="Pfam" id="PF01371">
    <property type="entry name" value="Trp_repressor"/>
    <property type="match status" value="1"/>
</dbReference>
<organism evidence="1 2">
    <name type="scientific">Candidatus Woesebacteria bacterium GW2011_GWA1_39_21b</name>
    <dbReference type="NCBI Taxonomy" id="1618551"/>
    <lineage>
        <taxon>Bacteria</taxon>
        <taxon>Candidatus Woeseibacteriota</taxon>
    </lineage>
</organism>
<dbReference type="EMBL" id="LBWQ01000005">
    <property type="protein sequence ID" value="KKR14099.1"/>
    <property type="molecule type" value="Genomic_DNA"/>
</dbReference>
<dbReference type="SUPFAM" id="SSF48295">
    <property type="entry name" value="TrpR-like"/>
    <property type="match status" value="1"/>
</dbReference>
<protein>
    <submittedName>
        <fullName evidence="1">TrpR like protein, YerC/YecD</fullName>
    </submittedName>
</protein>
<dbReference type="AlphaFoldDB" id="A0A0G0NDA4"/>
<name>A0A0G0NDA4_9BACT</name>
<dbReference type="InterPro" id="IPR038116">
    <property type="entry name" value="TrpR-like_sf"/>
</dbReference>
<comment type="caution">
    <text evidence="1">The sequence shown here is derived from an EMBL/GenBank/DDBJ whole genome shotgun (WGS) entry which is preliminary data.</text>
</comment>
<reference evidence="1 2" key="1">
    <citation type="journal article" date="2015" name="Nature">
        <title>rRNA introns, odd ribosomes, and small enigmatic genomes across a large radiation of phyla.</title>
        <authorList>
            <person name="Brown C.T."/>
            <person name="Hug L.A."/>
            <person name="Thomas B.C."/>
            <person name="Sharon I."/>
            <person name="Castelle C.J."/>
            <person name="Singh A."/>
            <person name="Wilkins M.J."/>
            <person name="Williams K.H."/>
            <person name="Banfield J.F."/>
        </authorList>
    </citation>
    <scope>NUCLEOTIDE SEQUENCE [LARGE SCALE GENOMIC DNA]</scope>
</reference>
<dbReference type="GO" id="GO:0043565">
    <property type="term" value="F:sequence-specific DNA binding"/>
    <property type="evidence" value="ECO:0007669"/>
    <property type="project" value="InterPro"/>
</dbReference>